<dbReference type="GO" id="GO:0000160">
    <property type="term" value="P:phosphorelay signal transduction system"/>
    <property type="evidence" value="ECO:0007669"/>
    <property type="project" value="InterPro"/>
</dbReference>
<dbReference type="SUPFAM" id="SSF52172">
    <property type="entry name" value="CheY-like"/>
    <property type="match status" value="1"/>
</dbReference>
<gene>
    <name evidence="8" type="primary">nreC_2</name>
    <name evidence="8" type="ORF">NCTC10207_00750</name>
</gene>
<evidence type="ECO:0000256" key="4">
    <source>
        <dbReference type="ARBA" id="ARBA00023163"/>
    </source>
</evidence>
<name>A0A7Z9A373_9MICC</name>
<dbReference type="InterPro" id="IPR001789">
    <property type="entry name" value="Sig_transdc_resp-reg_receiver"/>
</dbReference>
<accession>A0A7Z9A373</accession>
<sequence>MRILIADDSVLLREGLSMILHDDGHEVVAGVGSGDELITQCLHLRPDLTISDIRMPPSHTDEGLRACVQIRQEWPQAPILLLSQYIVLSYATELLSSGTGPIGYLLKDRVSDLDSFFDAIDRVGNGGMVLDPEVVTQMMGRGRQNDPVATLTPREREVLELMSEGHTNAGIAKRLVITGGAVEKHIQRIFTKLGLHPDPDVHRRVSAVLALLGAS</sequence>
<feature type="domain" description="HTH luxR-type" evidence="6">
    <location>
        <begin position="144"/>
        <end position="209"/>
    </location>
</feature>
<dbReference type="PROSITE" id="PS50110">
    <property type="entry name" value="RESPONSE_REGULATORY"/>
    <property type="match status" value="1"/>
</dbReference>
<dbReference type="InterPro" id="IPR016032">
    <property type="entry name" value="Sig_transdc_resp-reg_C-effctor"/>
</dbReference>
<dbReference type="InterPro" id="IPR000792">
    <property type="entry name" value="Tscrpt_reg_LuxR_C"/>
</dbReference>
<dbReference type="PROSITE" id="PS50043">
    <property type="entry name" value="HTH_LUXR_2"/>
    <property type="match status" value="1"/>
</dbReference>
<dbReference type="GO" id="GO:0006355">
    <property type="term" value="P:regulation of DNA-templated transcription"/>
    <property type="evidence" value="ECO:0007669"/>
    <property type="project" value="InterPro"/>
</dbReference>
<proteinExistence type="predicted"/>
<dbReference type="InterPro" id="IPR058245">
    <property type="entry name" value="NreC/VraR/RcsB-like_REC"/>
</dbReference>
<dbReference type="Proteomes" id="UP000282386">
    <property type="component" value="Chromosome"/>
</dbReference>
<dbReference type="InterPro" id="IPR011006">
    <property type="entry name" value="CheY-like_superfamily"/>
</dbReference>
<keyword evidence="1 5" id="KW-0597">Phosphoprotein</keyword>
<organism evidence="8 9">
    <name type="scientific">Rothia aeria</name>
    <dbReference type="NCBI Taxonomy" id="172042"/>
    <lineage>
        <taxon>Bacteria</taxon>
        <taxon>Bacillati</taxon>
        <taxon>Actinomycetota</taxon>
        <taxon>Actinomycetes</taxon>
        <taxon>Micrococcales</taxon>
        <taxon>Micrococcaceae</taxon>
        <taxon>Rothia</taxon>
    </lineage>
</organism>
<evidence type="ECO:0000256" key="3">
    <source>
        <dbReference type="ARBA" id="ARBA00023125"/>
    </source>
</evidence>
<feature type="domain" description="Response regulatory" evidence="7">
    <location>
        <begin position="2"/>
        <end position="122"/>
    </location>
</feature>
<dbReference type="AlphaFoldDB" id="A0A7Z9A373"/>
<dbReference type="PANTHER" id="PTHR43214:SF24">
    <property type="entry name" value="TRANSCRIPTIONAL REGULATORY PROTEIN NARL-RELATED"/>
    <property type="match status" value="1"/>
</dbReference>
<feature type="modified residue" description="4-aspartylphosphate" evidence="5">
    <location>
        <position position="52"/>
    </location>
</feature>
<keyword evidence="3" id="KW-0238">DNA-binding</keyword>
<dbReference type="SMART" id="SM00448">
    <property type="entry name" value="REC"/>
    <property type="match status" value="1"/>
</dbReference>
<dbReference type="Pfam" id="PF00072">
    <property type="entry name" value="Response_reg"/>
    <property type="match status" value="1"/>
</dbReference>
<dbReference type="RefSeq" id="WP_126499810.1">
    <property type="nucleotide sequence ID" value="NZ_CAUOLR010000005.1"/>
</dbReference>
<dbReference type="CDD" id="cd17535">
    <property type="entry name" value="REC_NarL-like"/>
    <property type="match status" value="1"/>
</dbReference>
<evidence type="ECO:0000259" key="7">
    <source>
        <dbReference type="PROSITE" id="PS50110"/>
    </source>
</evidence>
<keyword evidence="2" id="KW-0805">Transcription regulation</keyword>
<keyword evidence="4" id="KW-0804">Transcription</keyword>
<reference evidence="8 9" key="1">
    <citation type="submission" date="2018-12" db="EMBL/GenBank/DDBJ databases">
        <authorList>
            <consortium name="Pathogen Informatics"/>
        </authorList>
    </citation>
    <scope>NUCLEOTIDE SEQUENCE [LARGE SCALE GENOMIC DNA]</scope>
    <source>
        <strain evidence="8 9">NCTC10207</strain>
    </source>
</reference>
<protein>
    <submittedName>
        <fullName evidence="8">Nitrogen regulation protein C</fullName>
    </submittedName>
</protein>
<dbReference type="PANTHER" id="PTHR43214">
    <property type="entry name" value="TWO-COMPONENT RESPONSE REGULATOR"/>
    <property type="match status" value="1"/>
</dbReference>
<evidence type="ECO:0000256" key="2">
    <source>
        <dbReference type="ARBA" id="ARBA00023015"/>
    </source>
</evidence>
<evidence type="ECO:0000256" key="5">
    <source>
        <dbReference type="PROSITE-ProRule" id="PRU00169"/>
    </source>
</evidence>
<dbReference type="InterPro" id="IPR039420">
    <property type="entry name" value="WalR-like"/>
</dbReference>
<dbReference type="Pfam" id="PF00196">
    <property type="entry name" value="GerE"/>
    <property type="match status" value="1"/>
</dbReference>
<dbReference type="SUPFAM" id="SSF46894">
    <property type="entry name" value="C-terminal effector domain of the bipartite response regulators"/>
    <property type="match status" value="1"/>
</dbReference>
<dbReference type="GO" id="GO:0003677">
    <property type="term" value="F:DNA binding"/>
    <property type="evidence" value="ECO:0007669"/>
    <property type="project" value="UniProtKB-KW"/>
</dbReference>
<evidence type="ECO:0000313" key="8">
    <source>
        <dbReference type="EMBL" id="VEI22665.1"/>
    </source>
</evidence>
<dbReference type="SMART" id="SM00421">
    <property type="entry name" value="HTH_LUXR"/>
    <property type="match status" value="1"/>
</dbReference>
<evidence type="ECO:0000313" key="9">
    <source>
        <dbReference type="Proteomes" id="UP000282386"/>
    </source>
</evidence>
<evidence type="ECO:0000256" key="1">
    <source>
        <dbReference type="ARBA" id="ARBA00022553"/>
    </source>
</evidence>
<dbReference type="Gene3D" id="3.40.50.2300">
    <property type="match status" value="1"/>
</dbReference>
<dbReference type="EMBL" id="LR134479">
    <property type="protein sequence ID" value="VEI22665.1"/>
    <property type="molecule type" value="Genomic_DNA"/>
</dbReference>
<dbReference type="CDD" id="cd06170">
    <property type="entry name" value="LuxR_C_like"/>
    <property type="match status" value="1"/>
</dbReference>
<evidence type="ECO:0000259" key="6">
    <source>
        <dbReference type="PROSITE" id="PS50043"/>
    </source>
</evidence>
<dbReference type="PRINTS" id="PR00038">
    <property type="entry name" value="HTHLUXR"/>
</dbReference>